<dbReference type="Gene3D" id="2.40.128.630">
    <property type="match status" value="1"/>
</dbReference>
<feature type="domain" description="Pyrrolo-quinoline quinone repeat" evidence="5">
    <location>
        <begin position="64"/>
        <end position="308"/>
    </location>
</feature>
<keyword evidence="7" id="KW-1185">Reference proteome</keyword>
<dbReference type="InterPro" id="IPR011047">
    <property type="entry name" value="Quinoprotein_ADH-like_sf"/>
</dbReference>
<dbReference type="SMART" id="SM00564">
    <property type="entry name" value="PQQ"/>
    <property type="match status" value="7"/>
</dbReference>
<dbReference type="PANTHER" id="PTHR32303">
    <property type="entry name" value="QUINOPROTEIN ALCOHOL DEHYDROGENASE (CYTOCHROME C)"/>
    <property type="match status" value="1"/>
</dbReference>
<dbReference type="InterPro" id="IPR002372">
    <property type="entry name" value="PQQ_rpt_dom"/>
</dbReference>
<evidence type="ECO:0000256" key="1">
    <source>
        <dbReference type="ARBA" id="ARBA00001931"/>
    </source>
</evidence>
<dbReference type="Pfam" id="PF13360">
    <property type="entry name" value="PQQ_2"/>
    <property type="match status" value="2"/>
</dbReference>
<dbReference type="AlphaFoldDB" id="A0A834G0H8"/>
<dbReference type="InterPro" id="IPR018391">
    <property type="entry name" value="PQQ_b-propeller_rpt"/>
</dbReference>
<evidence type="ECO:0000256" key="4">
    <source>
        <dbReference type="SAM" id="SignalP"/>
    </source>
</evidence>
<dbReference type="PANTHER" id="PTHR32303:SF18">
    <property type="entry name" value="POLYVINYLALCOHOL DEHYDROGENASE-LIKE"/>
    <property type="match status" value="1"/>
</dbReference>
<evidence type="ECO:0000256" key="2">
    <source>
        <dbReference type="ARBA" id="ARBA00008156"/>
    </source>
</evidence>
<evidence type="ECO:0000259" key="5">
    <source>
        <dbReference type="Pfam" id="PF13360"/>
    </source>
</evidence>
<evidence type="ECO:0000313" key="6">
    <source>
        <dbReference type="EMBL" id="KAF7123162.1"/>
    </source>
</evidence>
<sequence>MAFKQNQNSHGLPVILLLALCLFIVVNNAVAEWLNHGADIYNRRNAKGEILINPKTVRNLQLKWKFFAGKDISATPAVANGVVYFPSWNGYLYAVNALNGDLIWKRNLGELTGLSGTGTIVDVCVSRSTPTVAGDRLIIGIYGPAFVIAVTRLAGNLIWSTRLDPRPLALITQSGTLYNGAVFIGVSSLEEILPSTQCCTFRGSLAKLSVHTGSILWQTYTLPDNDGKLNGYSGAAIWGSSPSIDISRNLIYVGTGNLYNAPPEVLACQAKQNSQTTKPSQPDQCIGPDVNFDSIMAFDLDSGKIEWARQLGGYDVFYFACLVPGNPDCPAGPNLDADFGEAPLLVTAFVKGRMVDVVVAVQKSGFAWALDRDNGDIIWFNMAGPGSKDGGGIWGSATEGIRVYTNIANSDRISFTLAPSTLKTTFGAWVALDANNGDILWTTANPSNDDCQGPVTIANGVLFAGSVASNGPFYAMDASTGEILWVYNTGATIYGGAAVSYGCVYVGSGYSIGLAKFKPTWTAGTSLSDACEGSVVIANGVLSAGSVASNGPFYVMDTSIGEILWAYNTCATVYGGAAVSYGCVYVGSGYHSIGLAKFHPTWTAGTSLQKASS</sequence>
<proteinExistence type="inferred from homology"/>
<dbReference type="EMBL" id="WJXA01000012">
    <property type="protein sequence ID" value="KAF7123162.1"/>
    <property type="molecule type" value="Genomic_DNA"/>
</dbReference>
<name>A0A834G0H8_RHOSS</name>
<feature type="signal peptide" evidence="4">
    <location>
        <begin position="1"/>
        <end position="31"/>
    </location>
</feature>
<dbReference type="GO" id="GO:0016491">
    <property type="term" value="F:oxidoreductase activity"/>
    <property type="evidence" value="ECO:0007669"/>
    <property type="project" value="UniProtKB-KW"/>
</dbReference>
<dbReference type="OrthoDB" id="416253at2759"/>
<evidence type="ECO:0000313" key="7">
    <source>
        <dbReference type="Proteomes" id="UP000626092"/>
    </source>
</evidence>
<comment type="cofactor">
    <cofactor evidence="1">
        <name>pyrroloquinoline quinone</name>
        <dbReference type="ChEBI" id="CHEBI:58442"/>
    </cofactor>
</comment>
<gene>
    <name evidence="6" type="ORF">RHSIM_Rhsim12G0131000</name>
</gene>
<dbReference type="Gene3D" id="2.140.10.10">
    <property type="entry name" value="Quinoprotein alcohol dehydrogenase-like superfamily"/>
    <property type="match status" value="1"/>
</dbReference>
<dbReference type="SUPFAM" id="SSF50998">
    <property type="entry name" value="Quinoprotein alcohol dehydrogenase-like"/>
    <property type="match status" value="1"/>
</dbReference>
<comment type="similarity">
    <text evidence="2">Belongs to the bacterial PQQ dehydrogenase family.</text>
</comment>
<organism evidence="6 7">
    <name type="scientific">Rhododendron simsii</name>
    <name type="common">Sims's rhododendron</name>
    <dbReference type="NCBI Taxonomy" id="118357"/>
    <lineage>
        <taxon>Eukaryota</taxon>
        <taxon>Viridiplantae</taxon>
        <taxon>Streptophyta</taxon>
        <taxon>Embryophyta</taxon>
        <taxon>Tracheophyta</taxon>
        <taxon>Spermatophyta</taxon>
        <taxon>Magnoliopsida</taxon>
        <taxon>eudicotyledons</taxon>
        <taxon>Gunneridae</taxon>
        <taxon>Pentapetalae</taxon>
        <taxon>asterids</taxon>
        <taxon>Ericales</taxon>
        <taxon>Ericaceae</taxon>
        <taxon>Ericoideae</taxon>
        <taxon>Rhodoreae</taxon>
        <taxon>Rhododendron</taxon>
    </lineage>
</organism>
<comment type="caution">
    <text evidence="6">The sequence shown here is derived from an EMBL/GenBank/DDBJ whole genome shotgun (WGS) entry which is preliminary data.</text>
</comment>
<keyword evidence="3" id="KW-0560">Oxidoreductase</keyword>
<feature type="domain" description="Pyrrolo-quinoline quinone repeat" evidence="5">
    <location>
        <begin position="369"/>
        <end position="588"/>
    </location>
</feature>
<keyword evidence="4" id="KW-0732">Signal</keyword>
<reference evidence="6" key="1">
    <citation type="submission" date="2019-11" db="EMBL/GenBank/DDBJ databases">
        <authorList>
            <person name="Liu Y."/>
            <person name="Hou J."/>
            <person name="Li T.-Q."/>
            <person name="Guan C.-H."/>
            <person name="Wu X."/>
            <person name="Wu H.-Z."/>
            <person name="Ling F."/>
            <person name="Zhang R."/>
            <person name="Shi X.-G."/>
            <person name="Ren J.-P."/>
            <person name="Chen E.-F."/>
            <person name="Sun J.-M."/>
        </authorList>
    </citation>
    <scope>NUCLEOTIDE SEQUENCE</scope>
    <source>
        <strain evidence="6">Adult_tree_wgs_1</strain>
        <tissue evidence="6">Leaves</tissue>
    </source>
</reference>
<evidence type="ECO:0000256" key="3">
    <source>
        <dbReference type="ARBA" id="ARBA00023002"/>
    </source>
</evidence>
<feature type="chain" id="PRO_5032983590" description="Pyrrolo-quinoline quinone repeat domain-containing protein" evidence="4">
    <location>
        <begin position="32"/>
        <end position="613"/>
    </location>
</feature>
<accession>A0A834G0H8</accession>
<dbReference type="Proteomes" id="UP000626092">
    <property type="component" value="Unassembled WGS sequence"/>
</dbReference>
<protein>
    <recommendedName>
        <fullName evidence="5">Pyrrolo-quinoline quinone repeat domain-containing protein</fullName>
    </recommendedName>
</protein>